<accession>A0A2S5ZZ81</accession>
<reference evidence="1 2" key="1">
    <citation type="submission" date="2018-02" db="EMBL/GenBank/DDBJ databases">
        <title>8 Nocardia nova and 1 Nocardia cyriacigeorgica strain used for evolution to TMP-SMX.</title>
        <authorList>
            <person name="Mehta H."/>
            <person name="Weng J."/>
            <person name="Shamoo Y."/>
        </authorList>
    </citation>
    <scope>NUCLEOTIDE SEQUENCE [LARGE SCALE GENOMIC DNA]</scope>
    <source>
        <strain evidence="1 2">BAA2227</strain>
    </source>
</reference>
<organism evidence="1 2">
    <name type="scientific">Nocardia nova</name>
    <dbReference type="NCBI Taxonomy" id="37330"/>
    <lineage>
        <taxon>Bacteria</taxon>
        <taxon>Bacillati</taxon>
        <taxon>Actinomycetota</taxon>
        <taxon>Actinomycetes</taxon>
        <taxon>Mycobacteriales</taxon>
        <taxon>Nocardiaceae</taxon>
        <taxon>Nocardia</taxon>
    </lineage>
</organism>
<gene>
    <name evidence="1" type="ORF">C5F51_27465</name>
</gene>
<proteinExistence type="predicted"/>
<keyword evidence="2" id="KW-1185">Reference proteome</keyword>
<dbReference type="AlphaFoldDB" id="A0A2S5ZZ81"/>
<evidence type="ECO:0000313" key="2">
    <source>
        <dbReference type="Proteomes" id="UP000238356"/>
    </source>
</evidence>
<dbReference type="Proteomes" id="UP000238356">
    <property type="component" value="Unassembled WGS sequence"/>
</dbReference>
<comment type="caution">
    <text evidence="1">The sequence shown here is derived from an EMBL/GenBank/DDBJ whole genome shotgun (WGS) entry which is preliminary data.</text>
</comment>
<protein>
    <submittedName>
        <fullName evidence="1">Uncharacterized protein</fullName>
    </submittedName>
</protein>
<dbReference type="RefSeq" id="WP_104364334.1">
    <property type="nucleotide sequence ID" value="NZ_JBITKZ010000008.1"/>
</dbReference>
<evidence type="ECO:0000313" key="1">
    <source>
        <dbReference type="EMBL" id="PPJ23825.1"/>
    </source>
</evidence>
<dbReference type="EMBL" id="PSZD01000022">
    <property type="protein sequence ID" value="PPJ23825.1"/>
    <property type="molecule type" value="Genomic_DNA"/>
</dbReference>
<name>A0A2S5ZZ81_9NOCA</name>
<sequence>MLSEAVDHALAADPDLQLPLAWAAVLLRRPYRMHTAVELAIANRRTTRRHSGDSDLVGEANFVGATAHTIDATRISWDFFQAHALLG</sequence>